<dbReference type="AlphaFoldDB" id="A0A6M6JS30"/>
<gene>
    <name evidence="2" type="ORF">HOP40_33305</name>
</gene>
<evidence type="ECO:0000313" key="3">
    <source>
        <dbReference type="Proteomes" id="UP000505377"/>
    </source>
</evidence>
<dbReference type="InterPro" id="IPR012577">
    <property type="entry name" value="NIPSNAP"/>
</dbReference>
<dbReference type="Pfam" id="PF07978">
    <property type="entry name" value="NIPSNAP"/>
    <property type="match status" value="1"/>
</dbReference>
<proteinExistence type="predicted"/>
<protein>
    <submittedName>
        <fullName evidence="2">NIPSNAP family protein</fullName>
    </submittedName>
</protein>
<evidence type="ECO:0000259" key="1">
    <source>
        <dbReference type="Pfam" id="PF07978"/>
    </source>
</evidence>
<keyword evidence="3" id="KW-1185">Reference proteome</keyword>
<evidence type="ECO:0000313" key="2">
    <source>
        <dbReference type="EMBL" id="QJY50043.1"/>
    </source>
</evidence>
<dbReference type="SUPFAM" id="SSF54909">
    <property type="entry name" value="Dimeric alpha+beta barrel"/>
    <property type="match status" value="1"/>
</dbReference>
<dbReference type="KEGG" id="pbro:HOP40_33305"/>
<accession>A0A6M6JS30</accession>
<dbReference type="Proteomes" id="UP000505377">
    <property type="component" value="Chromosome"/>
</dbReference>
<sequence>MLFELREYTVVPGRLPALIARFNDHTLGLFDKHGFDVAFMSHTEFGENSLGEVVYAVRRESYQQMQDGWSKFLADPEWQRVKADSERDGPLNGAVRRRLLNTAPFDAGREA</sequence>
<dbReference type="Gene3D" id="3.30.70.100">
    <property type="match status" value="1"/>
</dbReference>
<name>A0A6M6JS30_9PSEU</name>
<dbReference type="InterPro" id="IPR011008">
    <property type="entry name" value="Dimeric_a/b-barrel"/>
</dbReference>
<dbReference type="RefSeq" id="WP_172167087.1">
    <property type="nucleotide sequence ID" value="NZ_CP053564.1"/>
</dbReference>
<dbReference type="EMBL" id="CP053564">
    <property type="protein sequence ID" value="QJY50043.1"/>
    <property type="molecule type" value="Genomic_DNA"/>
</dbReference>
<reference evidence="2 3" key="1">
    <citation type="submission" date="2020-05" db="EMBL/GenBank/DDBJ databases">
        <authorList>
            <person name="Mo P."/>
        </authorList>
    </citation>
    <scope>NUCLEOTIDE SEQUENCE [LARGE SCALE GENOMIC DNA]</scope>
    <source>
        <strain evidence="2 3">Gen01</strain>
    </source>
</reference>
<feature type="domain" description="NIPSNAP" evidence="1">
    <location>
        <begin position="3"/>
        <end position="103"/>
    </location>
</feature>
<organism evidence="2 3">
    <name type="scientific">Pseudonocardia broussonetiae</name>
    <dbReference type="NCBI Taxonomy" id="2736640"/>
    <lineage>
        <taxon>Bacteria</taxon>
        <taxon>Bacillati</taxon>
        <taxon>Actinomycetota</taxon>
        <taxon>Actinomycetes</taxon>
        <taxon>Pseudonocardiales</taxon>
        <taxon>Pseudonocardiaceae</taxon>
        <taxon>Pseudonocardia</taxon>
    </lineage>
</organism>